<evidence type="ECO:0000313" key="3">
    <source>
        <dbReference type="Proteomes" id="UP000242815"/>
    </source>
</evidence>
<gene>
    <name evidence="2" type="ORF">SAMN05216578_102264</name>
</gene>
<dbReference type="GO" id="GO:0005198">
    <property type="term" value="F:structural molecule activity"/>
    <property type="evidence" value="ECO:0007669"/>
    <property type="project" value="InterPro"/>
</dbReference>
<dbReference type="GO" id="GO:0019068">
    <property type="term" value="P:virion assembly"/>
    <property type="evidence" value="ECO:0007669"/>
    <property type="project" value="InterPro"/>
</dbReference>
<dbReference type="AlphaFoldDB" id="A0A1I6ANG1"/>
<feature type="region of interest" description="Disordered" evidence="1">
    <location>
        <begin position="502"/>
        <end position="530"/>
    </location>
</feature>
<dbReference type="Proteomes" id="UP000242815">
    <property type="component" value="Unassembled WGS sequence"/>
</dbReference>
<dbReference type="STRING" id="1002526.SAMN05216578_102264"/>
<dbReference type="Pfam" id="PF05136">
    <property type="entry name" value="Phage_portal_2"/>
    <property type="match status" value="1"/>
</dbReference>
<accession>A0A1I6ANG1</accession>
<name>A0A1I6ANG1_9GAMM</name>
<dbReference type="OrthoDB" id="622132at2"/>
<evidence type="ECO:0000256" key="1">
    <source>
        <dbReference type="SAM" id="MobiDB-lite"/>
    </source>
</evidence>
<dbReference type="NCBIfam" id="TIGR01539">
    <property type="entry name" value="portal_lambda"/>
    <property type="match status" value="1"/>
</dbReference>
<protein>
    <submittedName>
        <fullName evidence="2">Phage portal protein, lambda family</fullName>
    </submittedName>
</protein>
<organism evidence="2 3">
    <name type="scientific">Halopseudomonas formosensis</name>
    <dbReference type="NCBI Taxonomy" id="1002526"/>
    <lineage>
        <taxon>Bacteria</taxon>
        <taxon>Pseudomonadati</taxon>
        <taxon>Pseudomonadota</taxon>
        <taxon>Gammaproteobacteria</taxon>
        <taxon>Pseudomonadales</taxon>
        <taxon>Pseudomonadaceae</taxon>
        <taxon>Halopseudomonas</taxon>
    </lineage>
</organism>
<reference evidence="2 3" key="1">
    <citation type="submission" date="2016-10" db="EMBL/GenBank/DDBJ databases">
        <authorList>
            <person name="de Groot N.N."/>
        </authorList>
    </citation>
    <scope>NUCLEOTIDE SEQUENCE [LARGE SCALE GENOMIC DNA]</scope>
    <source>
        <strain evidence="2 3">JCM 18415</strain>
    </source>
</reference>
<evidence type="ECO:0000313" key="2">
    <source>
        <dbReference type="EMBL" id="SFQ70258.1"/>
    </source>
</evidence>
<dbReference type="RefSeq" id="WP_090537374.1">
    <property type="nucleotide sequence ID" value="NZ_FOYD01000002.1"/>
</dbReference>
<dbReference type="InterPro" id="IPR006429">
    <property type="entry name" value="Phage_lambda_portal"/>
</dbReference>
<dbReference type="EMBL" id="FOYD01000002">
    <property type="protein sequence ID" value="SFQ70258.1"/>
    <property type="molecule type" value="Genomic_DNA"/>
</dbReference>
<proteinExistence type="predicted"/>
<sequence length="530" mass="59226">MTDIQILGANGRPMREQASTWQGAGSGFGGQLEQWAPQLKSLDAALLPNLNLGNARAEDVTRNNAFAANGVQLHIDNIVGHLFRLSHKPRWRRLGISDEDARAFADDVEAWWMEYAEDPIGCWLDAERKRTATMMIREAIGTHTRLGEIAAAAEWIERPGTRMRTAVRMVSPKRIGNPDNKRDSGRLRAGVEFDQHGAARAYWVRQFGSSGLGLGTGYGNEWKRVEREAANGRLKFIHVFEPTEDGQARGANQFLTVLEQSHMLPKLQHTKLQNAIVNAMYAATIESEMGTDAAMEIIGAGEVDGAQAANNLAHYLLTINSYRGANALKMNGVRVPHLWPGEKLHLQTSGNVDNGFTDLESSILRWMAAGLNVPYEPFARDYRQSTYSSARASMMEGWRYYMGRRKVIASRFATHLFVLAFEEALQRRELTLPRRATRGFYEARAAWCNCEWIGAGRLAIDGLKEVKEAVLRIESGLSTYEKEMALMGEDYQETFAQQVREMAERKAAGLPPPSWLNTQQLAPDSEQEAA</sequence>